<evidence type="ECO:0000313" key="5">
    <source>
        <dbReference type="Proteomes" id="UP001194746"/>
    </source>
</evidence>
<dbReference type="Gene3D" id="3.40.50.300">
    <property type="entry name" value="P-loop containing nucleotide triphosphate hydrolases"/>
    <property type="match status" value="1"/>
</dbReference>
<evidence type="ECO:0000313" key="4">
    <source>
        <dbReference type="EMBL" id="KAF9888438.1"/>
    </source>
</evidence>
<dbReference type="InterPro" id="IPR056681">
    <property type="entry name" value="DUF7779"/>
</dbReference>
<dbReference type="InterPro" id="IPR002182">
    <property type="entry name" value="NB-ARC"/>
</dbReference>
<evidence type="ECO:0008006" key="6">
    <source>
        <dbReference type="Google" id="ProtNLM"/>
    </source>
</evidence>
<sequence length="1093" mass="122767">MSAESKVLVAPERPEEPGLDLIVVHGATTLGLPRLPDKWHLSFVKIVPANSSIISYDASLRVENNFSWKDIQAGTDGLLNSIWSKWAAGKTSESRAFVFIGIGLAGYIVKQTLYRFSQEHRYLNYLAATRGIIFLATPHFTASDTHSVTTLAGILRHKGYTSSKKLFTKYDLSSMVYSSWGFEELKLACPILSGYEQIPIKTRNKLTIGRSVAVQNHLRTFLEDTLSSLRKSQSPEDGAVLGAVLESTLSPGFGALGIVNTEVLAIPPLSLSRAPDSAPQPTSLPSTSHLHRSSSSFDSSSNNLSTPPVISNASSLSPRSAASDPSYILVPESNDYNVPDSVEYIQARSYSQPNSDYCGHETVIKQMEDTLLELSNIPNMASPNVFVLCGPAGLGKTQTALHFFHTYKSQFDIKIWVQANTKDSLFVAFREVSARLKFESKDEAQDAVLSRELVKGWLEEPFQNFKKGTGRLMKWLLVIDNADRPDDVLDFWPHSGQGSIILTSRDRQAMTQNYFGESGVELSVLEPEDAVSLLTGLLKRHHRPAESSDVLAKVAMTLEYWPLAIAQMAGIIGRQKLSLTKFLEVYKSDKDRYNYHLKKSGKLDGYTLTLAAAWALKDMSLGAARLLSVISLLAPASIPEEILTTKPEQAQLSGYPLDSANYCREIEKIESCSIITQLPGLTADDPMELSIHPLIQEVLRGQLMKNDDEIVSVFNATVRLLTTVWPFETLPFYGFHEFNRVKRWERCDKILPHATQLSWLYEEFSDNTRQKCITDDFLNILNEISWYLYQRSNYDASLEYIQMILQILDGLPGDHSQIEAGLYGTWSGIAVETNQAEVALEKRLENLAILEDIFDKTGDINSHITACYSEAGRAMIMNGMFTKAREFIDKSVSLRKQMPHFSRLQLYSPLYYTALIHLSEGKYEEAESGLLEALRDREVKYGKDDCESKRSGTLLFCLGNVLTKQGRHDEGFEYHQRALIQFRETGGEKDLDFANSCYKLASHYLWQNSLDLAKITVDKAIQILKYSTYCKGEYARALFLQSRIFQRGNEETSAQDSLQKSVVIRRQMVENDLRPGDELSESDFDDMVVIWRK</sequence>
<dbReference type="Pfam" id="PF13424">
    <property type="entry name" value="TPR_12"/>
    <property type="match status" value="1"/>
</dbReference>
<dbReference type="InterPro" id="IPR019734">
    <property type="entry name" value="TPR_rpt"/>
</dbReference>
<dbReference type="SMART" id="SM00028">
    <property type="entry name" value="TPR"/>
    <property type="match status" value="4"/>
</dbReference>
<dbReference type="InterPro" id="IPR011990">
    <property type="entry name" value="TPR-like_helical_dom_sf"/>
</dbReference>
<dbReference type="PANTHER" id="PTHR35205">
    <property type="entry name" value="NB-ARC AND TPR DOMAIN PROTEIN"/>
    <property type="match status" value="1"/>
</dbReference>
<reference evidence="4" key="2">
    <citation type="submission" date="2020-02" db="EMBL/GenBank/DDBJ databases">
        <authorList>
            <person name="Gilchrist C.L.M."/>
            <person name="Chooi Y.-H."/>
        </authorList>
    </citation>
    <scope>NUCLEOTIDE SEQUENCE</scope>
    <source>
        <strain evidence="4">MST-FP2251</strain>
    </source>
</reference>
<dbReference type="SUPFAM" id="SSF52540">
    <property type="entry name" value="P-loop containing nucleoside triphosphate hydrolases"/>
    <property type="match status" value="1"/>
</dbReference>
<feature type="domain" description="NB-ARC" evidence="2">
    <location>
        <begin position="380"/>
        <end position="535"/>
    </location>
</feature>
<comment type="caution">
    <text evidence="4">The sequence shown here is derived from an EMBL/GenBank/DDBJ whole genome shotgun (WGS) entry which is preliminary data.</text>
</comment>
<proteinExistence type="predicted"/>
<evidence type="ECO:0000259" key="3">
    <source>
        <dbReference type="Pfam" id="PF25000"/>
    </source>
</evidence>
<accession>A0AAD4CME8</accession>
<feature type="compositionally biased region" description="Polar residues" evidence="1">
    <location>
        <begin position="308"/>
        <end position="320"/>
    </location>
</feature>
<dbReference type="Proteomes" id="UP001194746">
    <property type="component" value="Unassembled WGS sequence"/>
</dbReference>
<feature type="domain" description="DUF7779" evidence="3">
    <location>
        <begin position="614"/>
        <end position="706"/>
    </location>
</feature>
<dbReference type="AlphaFoldDB" id="A0AAD4CME8"/>
<dbReference type="InterPro" id="IPR027417">
    <property type="entry name" value="P-loop_NTPase"/>
</dbReference>
<feature type="region of interest" description="Disordered" evidence="1">
    <location>
        <begin position="272"/>
        <end position="321"/>
    </location>
</feature>
<protein>
    <recommendedName>
        <fullName evidence="6">NB-ARC domain-containing protein</fullName>
    </recommendedName>
</protein>
<dbReference type="Pfam" id="PF00931">
    <property type="entry name" value="NB-ARC"/>
    <property type="match status" value="1"/>
</dbReference>
<dbReference type="PANTHER" id="PTHR35205:SF1">
    <property type="entry name" value="ZU5 DOMAIN-CONTAINING PROTEIN"/>
    <property type="match status" value="1"/>
</dbReference>
<dbReference type="SUPFAM" id="SSF48452">
    <property type="entry name" value="TPR-like"/>
    <property type="match status" value="2"/>
</dbReference>
<dbReference type="GO" id="GO:0043531">
    <property type="term" value="F:ADP binding"/>
    <property type="evidence" value="ECO:0007669"/>
    <property type="project" value="InterPro"/>
</dbReference>
<dbReference type="EMBL" id="VCAU01000047">
    <property type="protein sequence ID" value="KAF9888438.1"/>
    <property type="molecule type" value="Genomic_DNA"/>
</dbReference>
<dbReference type="Pfam" id="PF25000">
    <property type="entry name" value="DUF7779"/>
    <property type="match status" value="1"/>
</dbReference>
<keyword evidence="5" id="KW-1185">Reference proteome</keyword>
<evidence type="ECO:0000259" key="2">
    <source>
        <dbReference type="Pfam" id="PF00931"/>
    </source>
</evidence>
<name>A0AAD4CME8_ASPNN</name>
<evidence type="ECO:0000256" key="1">
    <source>
        <dbReference type="SAM" id="MobiDB-lite"/>
    </source>
</evidence>
<gene>
    <name evidence="4" type="ORF">FE257_008716</name>
</gene>
<reference evidence="4" key="1">
    <citation type="journal article" date="2019" name="Beilstein J. Org. Chem.">
        <title>Nanangenines: drimane sesquiterpenoids as the dominant metabolite cohort of a novel Australian fungus, Aspergillus nanangensis.</title>
        <authorList>
            <person name="Lacey H.J."/>
            <person name="Gilchrist C.L.M."/>
            <person name="Crombie A."/>
            <person name="Kalaitzis J.A."/>
            <person name="Vuong D."/>
            <person name="Rutledge P.J."/>
            <person name="Turner P."/>
            <person name="Pitt J.I."/>
            <person name="Lacey E."/>
            <person name="Chooi Y.H."/>
            <person name="Piggott A.M."/>
        </authorList>
    </citation>
    <scope>NUCLEOTIDE SEQUENCE</scope>
    <source>
        <strain evidence="4">MST-FP2251</strain>
    </source>
</reference>
<organism evidence="4 5">
    <name type="scientific">Aspergillus nanangensis</name>
    <dbReference type="NCBI Taxonomy" id="2582783"/>
    <lineage>
        <taxon>Eukaryota</taxon>
        <taxon>Fungi</taxon>
        <taxon>Dikarya</taxon>
        <taxon>Ascomycota</taxon>
        <taxon>Pezizomycotina</taxon>
        <taxon>Eurotiomycetes</taxon>
        <taxon>Eurotiomycetidae</taxon>
        <taxon>Eurotiales</taxon>
        <taxon>Aspergillaceae</taxon>
        <taxon>Aspergillus</taxon>
        <taxon>Aspergillus subgen. Circumdati</taxon>
    </lineage>
</organism>
<feature type="compositionally biased region" description="Low complexity" evidence="1">
    <location>
        <begin position="283"/>
        <end position="307"/>
    </location>
</feature>
<dbReference type="Gene3D" id="1.25.40.10">
    <property type="entry name" value="Tetratricopeptide repeat domain"/>
    <property type="match status" value="2"/>
</dbReference>